<evidence type="ECO:0000259" key="4">
    <source>
        <dbReference type="PROSITE" id="PS50932"/>
    </source>
</evidence>
<feature type="domain" description="HTH lacI-type" evidence="4">
    <location>
        <begin position="7"/>
        <end position="61"/>
    </location>
</feature>
<dbReference type="EMBL" id="QNRT01000003">
    <property type="protein sequence ID" value="RBP49744.1"/>
    <property type="molecule type" value="Genomic_DNA"/>
</dbReference>
<dbReference type="InterPro" id="IPR000843">
    <property type="entry name" value="HTH_LacI"/>
</dbReference>
<dbReference type="SMART" id="SM00354">
    <property type="entry name" value="HTH_LACI"/>
    <property type="match status" value="1"/>
</dbReference>
<sequence length="346" mass="38080">MKGKNKPTSVDIAHLAGVSQPTVSRALRNSPLVSLATRQRVQQIARDLNYKVDVNARNLRSQRTNTLALLLFEDSGEREAFINPFFLSMLGSITRASAQQGYDLLISFQQLSDDWNAEYEDANKADGIIFLGYGDYTSYIKRISKLDHEGAHFVTWGPVIEDQPGLFVGSDNELGGFLAADHLIRLEHTRIAFLGDESNDYPEFRDRYAGYCRAHAKHGLEVDPRLRVNAFFSEECGYRAAHTLITSGVEFSAIACASDLIAIGAIKALREHGLKVPRDKAIVGFDDIPTAEHLAPSLTTIQQDTFAAGQALVDSVIRSINGETGESKLLPTRLIIRDSSGAKISL</sequence>
<dbReference type="InParanoid" id="A0A395JNU7"/>
<dbReference type="GO" id="GO:0000976">
    <property type="term" value="F:transcription cis-regulatory region binding"/>
    <property type="evidence" value="ECO:0007669"/>
    <property type="project" value="TreeGrafter"/>
</dbReference>
<dbReference type="PROSITE" id="PS50932">
    <property type="entry name" value="HTH_LACI_2"/>
    <property type="match status" value="1"/>
</dbReference>
<name>A0A395JNU7_9GAMM</name>
<reference evidence="5 6" key="1">
    <citation type="submission" date="2018-06" db="EMBL/GenBank/DDBJ databases">
        <title>Genomic Encyclopedia of Type Strains, Phase IV (KMG-IV): sequencing the most valuable type-strain genomes for metagenomic binning, comparative biology and taxonomic classification.</title>
        <authorList>
            <person name="Goeker M."/>
        </authorList>
    </citation>
    <scope>NUCLEOTIDE SEQUENCE [LARGE SCALE GENOMIC DNA]</scope>
    <source>
        <strain evidence="5 6">DSM 24032</strain>
    </source>
</reference>
<keyword evidence="3" id="KW-0804">Transcription</keyword>
<dbReference type="CDD" id="cd01392">
    <property type="entry name" value="HTH_LacI"/>
    <property type="match status" value="1"/>
</dbReference>
<dbReference type="Proteomes" id="UP000253083">
    <property type="component" value="Unassembled WGS sequence"/>
</dbReference>
<gene>
    <name evidence="5" type="ORF">DFR28_103169</name>
</gene>
<dbReference type="Pfam" id="PF00356">
    <property type="entry name" value="LacI"/>
    <property type="match status" value="1"/>
</dbReference>
<organism evidence="5 6">
    <name type="scientific">Arenicella xantha</name>
    <dbReference type="NCBI Taxonomy" id="644221"/>
    <lineage>
        <taxon>Bacteria</taxon>
        <taxon>Pseudomonadati</taxon>
        <taxon>Pseudomonadota</taxon>
        <taxon>Gammaproteobacteria</taxon>
        <taxon>Arenicellales</taxon>
        <taxon>Arenicellaceae</taxon>
        <taxon>Arenicella</taxon>
    </lineage>
</organism>
<dbReference type="InterPro" id="IPR010982">
    <property type="entry name" value="Lambda_DNA-bd_dom_sf"/>
</dbReference>
<dbReference type="AlphaFoldDB" id="A0A395JNU7"/>
<dbReference type="RefSeq" id="WP_113954745.1">
    <property type="nucleotide sequence ID" value="NZ_QNRT01000003.1"/>
</dbReference>
<dbReference type="Gene3D" id="1.10.260.40">
    <property type="entry name" value="lambda repressor-like DNA-binding domains"/>
    <property type="match status" value="1"/>
</dbReference>
<dbReference type="Pfam" id="PF13377">
    <property type="entry name" value="Peripla_BP_3"/>
    <property type="match status" value="1"/>
</dbReference>
<comment type="caution">
    <text evidence="5">The sequence shown here is derived from an EMBL/GenBank/DDBJ whole genome shotgun (WGS) entry which is preliminary data.</text>
</comment>
<dbReference type="InterPro" id="IPR028082">
    <property type="entry name" value="Peripla_BP_I"/>
</dbReference>
<keyword evidence="2" id="KW-0238">DNA-binding</keyword>
<dbReference type="SUPFAM" id="SSF53822">
    <property type="entry name" value="Periplasmic binding protein-like I"/>
    <property type="match status" value="1"/>
</dbReference>
<dbReference type="PANTHER" id="PTHR30146:SF120">
    <property type="entry name" value="ALANINE RACEMASE"/>
    <property type="match status" value="1"/>
</dbReference>
<dbReference type="Gene3D" id="3.40.50.2300">
    <property type="match status" value="2"/>
</dbReference>
<evidence type="ECO:0000256" key="3">
    <source>
        <dbReference type="ARBA" id="ARBA00023163"/>
    </source>
</evidence>
<accession>A0A395JNU7</accession>
<dbReference type="InterPro" id="IPR046335">
    <property type="entry name" value="LacI/GalR-like_sensor"/>
</dbReference>
<dbReference type="SUPFAM" id="SSF47413">
    <property type="entry name" value="lambda repressor-like DNA-binding domains"/>
    <property type="match status" value="1"/>
</dbReference>
<proteinExistence type="predicted"/>
<protein>
    <submittedName>
        <fullName evidence="5">LacI family transcriptional regulator</fullName>
    </submittedName>
</protein>
<evidence type="ECO:0000313" key="5">
    <source>
        <dbReference type="EMBL" id="RBP49744.1"/>
    </source>
</evidence>
<dbReference type="CDD" id="cd06295">
    <property type="entry name" value="PBP1_CelR"/>
    <property type="match status" value="1"/>
</dbReference>
<evidence type="ECO:0000256" key="2">
    <source>
        <dbReference type="ARBA" id="ARBA00023125"/>
    </source>
</evidence>
<dbReference type="PANTHER" id="PTHR30146">
    <property type="entry name" value="LACI-RELATED TRANSCRIPTIONAL REPRESSOR"/>
    <property type="match status" value="1"/>
</dbReference>
<dbReference type="OrthoDB" id="5681588at2"/>
<keyword evidence="6" id="KW-1185">Reference proteome</keyword>
<dbReference type="GO" id="GO:0003700">
    <property type="term" value="F:DNA-binding transcription factor activity"/>
    <property type="evidence" value="ECO:0007669"/>
    <property type="project" value="TreeGrafter"/>
</dbReference>
<keyword evidence="1" id="KW-0805">Transcription regulation</keyword>
<evidence type="ECO:0000256" key="1">
    <source>
        <dbReference type="ARBA" id="ARBA00023015"/>
    </source>
</evidence>
<evidence type="ECO:0000313" key="6">
    <source>
        <dbReference type="Proteomes" id="UP000253083"/>
    </source>
</evidence>